<keyword evidence="1" id="KW-0812">Transmembrane</keyword>
<reference evidence="2 3" key="2">
    <citation type="journal article" date="2013" name="PLoS ONE">
        <title>Whole genome mapping and re-organization of the nuclear and mitochondrial genomes of Babesia microti isolates.</title>
        <authorList>
            <person name="Cornillot E."/>
            <person name="Dassouli A."/>
            <person name="Garg A."/>
            <person name="Pachikara N."/>
            <person name="Randazzo S."/>
            <person name="Depoix D."/>
            <person name="Carcy B."/>
            <person name="Delbecq S."/>
            <person name="Frutos R."/>
            <person name="Silva J.C."/>
            <person name="Sutton R."/>
            <person name="Krause P.J."/>
            <person name="Mamoun C.B."/>
        </authorList>
    </citation>
    <scope>NUCLEOTIDE SEQUENCE [LARGE SCALE GENOMIC DNA]</scope>
    <source>
        <strain evidence="2 3">RI</strain>
    </source>
</reference>
<feature type="transmembrane region" description="Helical" evidence="1">
    <location>
        <begin position="20"/>
        <end position="39"/>
    </location>
</feature>
<dbReference type="RefSeq" id="XP_012650386.1">
    <property type="nucleotide sequence ID" value="XM_012794932.1"/>
</dbReference>
<accession>I7J9P3</accession>
<dbReference type="VEuPathDB" id="PiroplasmaDB:BmR1_04g09020"/>
<proteinExistence type="predicted"/>
<protein>
    <submittedName>
        <fullName evidence="2">Uncharacterized protein</fullName>
    </submittedName>
</protein>
<evidence type="ECO:0000313" key="3">
    <source>
        <dbReference type="Proteomes" id="UP000002899"/>
    </source>
</evidence>
<sequence>MFVPTEYLFKLPFAKDRVKFLRRYCVVSLCLGVGLFMLAHNPSYHTINPKPSFIYKMHLKSLLAKGVIDQQRHDAFLNFDKLR</sequence>
<dbReference type="AlphaFoldDB" id="I7J9P3"/>
<reference evidence="2 3" key="1">
    <citation type="journal article" date="2012" name="Nucleic Acids Res.">
        <title>Sequencing of the smallest Apicomplexan genome from the human pathogen Babesia microti.</title>
        <authorList>
            <person name="Cornillot E."/>
            <person name="Hadj-Kaddour K."/>
            <person name="Dassouli A."/>
            <person name="Noel B."/>
            <person name="Ranwez V."/>
            <person name="Vacherie B."/>
            <person name="Augagneur Y."/>
            <person name="Bres V."/>
            <person name="Duclos A."/>
            <person name="Randazzo S."/>
            <person name="Carcy B."/>
            <person name="Debierre-Grockiego F."/>
            <person name="Delbecq S."/>
            <person name="Moubri-Menage K."/>
            <person name="Shams-Eldin H."/>
            <person name="Usmani-Brown S."/>
            <person name="Bringaud F."/>
            <person name="Wincker P."/>
            <person name="Vivares C.P."/>
            <person name="Schwarz R.T."/>
            <person name="Schetters T.P."/>
            <person name="Krause P.J."/>
            <person name="Gorenflot A."/>
            <person name="Berry V."/>
            <person name="Barbe V."/>
            <person name="Ben Mamoun C."/>
        </authorList>
    </citation>
    <scope>NUCLEOTIDE SEQUENCE [LARGE SCALE GENOMIC DNA]</scope>
    <source>
        <strain evidence="2 3">RI</strain>
    </source>
</reference>
<keyword evidence="1" id="KW-1133">Transmembrane helix</keyword>
<dbReference type="OrthoDB" id="360445at2759"/>
<keyword evidence="1" id="KW-0472">Membrane</keyword>
<reference evidence="2 3" key="3">
    <citation type="journal article" date="2016" name="Sci. Rep.">
        <title>Genome-wide diversity and gene expression profiling of Babesia microti isolates identify polymorphic genes that mediate host-pathogen interactions.</title>
        <authorList>
            <person name="Silva J.C."/>
            <person name="Cornillot E."/>
            <person name="McCracken C."/>
            <person name="Usmani-Brown S."/>
            <person name="Dwivedi A."/>
            <person name="Ifeonu O.O."/>
            <person name="Crabtree J."/>
            <person name="Gotia H.T."/>
            <person name="Virji A.Z."/>
            <person name="Reynes C."/>
            <person name="Colinge J."/>
            <person name="Kumar V."/>
            <person name="Lawres L."/>
            <person name="Pazzi J.E."/>
            <person name="Pablo J.V."/>
            <person name="Hung C."/>
            <person name="Brancato J."/>
            <person name="Kumari P."/>
            <person name="Orvis J."/>
            <person name="Tretina K."/>
            <person name="Chibucos M."/>
            <person name="Ott S."/>
            <person name="Sadzewicz L."/>
            <person name="Sengamalay N."/>
            <person name="Shetty A.C."/>
            <person name="Su Q."/>
            <person name="Tallon L."/>
            <person name="Fraser C.M."/>
            <person name="Frutos R."/>
            <person name="Molina D.M."/>
            <person name="Krause P.J."/>
            <person name="Ben Mamoun C."/>
        </authorList>
    </citation>
    <scope>NUCLEOTIDE SEQUENCE [LARGE SCALE GENOMIC DNA]</scope>
    <source>
        <strain evidence="2 3">RI</strain>
    </source>
</reference>
<organism evidence="2 3">
    <name type="scientific">Babesia microti (strain RI)</name>
    <dbReference type="NCBI Taxonomy" id="1133968"/>
    <lineage>
        <taxon>Eukaryota</taxon>
        <taxon>Sar</taxon>
        <taxon>Alveolata</taxon>
        <taxon>Apicomplexa</taxon>
        <taxon>Aconoidasida</taxon>
        <taxon>Piroplasmida</taxon>
        <taxon>Babesiidae</taxon>
        <taxon>Babesia</taxon>
    </lineage>
</organism>
<name>I7J9P3_BABMR</name>
<keyword evidence="3" id="KW-1185">Reference proteome</keyword>
<dbReference type="Proteomes" id="UP000002899">
    <property type="component" value="Chromosome IV"/>
</dbReference>
<dbReference type="GeneID" id="24426432"/>
<evidence type="ECO:0000256" key="1">
    <source>
        <dbReference type="SAM" id="Phobius"/>
    </source>
</evidence>
<dbReference type="EMBL" id="LN871599">
    <property type="protein sequence ID" value="CCF75978.1"/>
    <property type="molecule type" value="Genomic_DNA"/>
</dbReference>
<evidence type="ECO:0000313" key="2">
    <source>
        <dbReference type="EMBL" id="CCF75978.1"/>
    </source>
</evidence>
<dbReference type="KEGG" id="bmic:BmR1_04g09020"/>
<gene>
    <name evidence="2" type="ORF">BmR1_04g09020</name>
</gene>